<dbReference type="InterPro" id="IPR023374">
    <property type="entry name" value="AttH-like_dom_sf"/>
</dbReference>
<dbReference type="AlphaFoldDB" id="A0A128EVV4"/>
<evidence type="ECO:0000313" key="3">
    <source>
        <dbReference type="Proteomes" id="UP000071641"/>
    </source>
</evidence>
<protein>
    <submittedName>
        <fullName evidence="2">Hydroxyneurosporene synthase (CrtC)</fullName>
    </submittedName>
</protein>
<dbReference type="Pfam" id="PF17186">
    <property type="entry name" value="Lipocalin_9"/>
    <property type="match status" value="1"/>
</dbReference>
<reference evidence="3" key="1">
    <citation type="submission" date="2016-02" db="EMBL/GenBank/DDBJ databases">
        <authorList>
            <person name="Rodrigo-Torres Lidia"/>
            <person name="Arahal R.David."/>
        </authorList>
    </citation>
    <scope>NUCLEOTIDE SEQUENCE [LARGE SCALE GENOMIC DNA]</scope>
    <source>
        <strain evidence="3">CECT 9029</strain>
    </source>
</reference>
<dbReference type="STRING" id="1796497.GCE9029_01013"/>
<proteinExistence type="predicted"/>
<name>A0A128EVV4_9GAMM</name>
<dbReference type="InterPro" id="IPR010791">
    <property type="entry name" value="AttH_dom"/>
</dbReference>
<evidence type="ECO:0000313" key="2">
    <source>
        <dbReference type="EMBL" id="CZF78718.1"/>
    </source>
</evidence>
<dbReference type="PANTHER" id="PTHR38591">
    <property type="entry name" value="HYDROLASE"/>
    <property type="match status" value="1"/>
</dbReference>
<dbReference type="Gene3D" id="2.40.370.10">
    <property type="entry name" value="AttH-like domain"/>
    <property type="match status" value="2"/>
</dbReference>
<accession>A0A128EVV4</accession>
<feature type="domain" description="AttH" evidence="1">
    <location>
        <begin position="78"/>
        <end position="246"/>
    </location>
</feature>
<organism evidence="2 3">
    <name type="scientific">Grimontia celer</name>
    <dbReference type="NCBI Taxonomy" id="1796497"/>
    <lineage>
        <taxon>Bacteria</taxon>
        <taxon>Pseudomonadati</taxon>
        <taxon>Pseudomonadota</taxon>
        <taxon>Gammaproteobacteria</taxon>
        <taxon>Vibrionales</taxon>
        <taxon>Vibrionaceae</taxon>
        <taxon>Grimontia</taxon>
    </lineage>
</organism>
<dbReference type="RefSeq" id="WP_062661354.1">
    <property type="nucleotide sequence ID" value="NZ_FIZX01000001.1"/>
</dbReference>
<keyword evidence="3" id="KW-1185">Reference proteome</keyword>
<dbReference type="EMBL" id="FIZX01000001">
    <property type="protein sequence ID" value="CZF78718.1"/>
    <property type="molecule type" value="Genomic_DNA"/>
</dbReference>
<dbReference type="SUPFAM" id="SSF159245">
    <property type="entry name" value="AttH-like"/>
    <property type="match status" value="1"/>
</dbReference>
<evidence type="ECO:0000259" key="1">
    <source>
        <dbReference type="Pfam" id="PF07143"/>
    </source>
</evidence>
<sequence length="371" mass="41139">MRDMKPQPFMLTVIGWSFAVLLCLLALFGSVLLKDDPPNRSAVAALVAANADEFAKVVPGTDIQFPIDYGSHDDFRQEWWYVTGNLQDESGNQYGIQWTLFRSALSPAMGEGWENNQIFMAHAVVTSKEGVYSAERFSRGGIGQAGVADKPFNVWLDNWQWRGKGDKPFPAKLQAADKDFSFKLAMSQTLPEILQGDNGYSQKHAEKGVASYYFSVPAVAMEGVLELGGKSVKVSGKGWVDREWSTEALSEDQLGWDWFSIHLDDGRSLMVVQVRGEQAPYRFGSITSSTGLSTTLNNSDIDLVPIAFAKMPTGRHLPIKWQVKVPSHDILLTTKPVHEQNWLPFTFPYWEGPILINGSASGIGFMEATGY</sequence>
<gene>
    <name evidence="2" type="ORF">GCE9029_01013</name>
</gene>
<dbReference type="Pfam" id="PF07143">
    <property type="entry name" value="CrtC"/>
    <property type="match status" value="1"/>
</dbReference>
<dbReference type="Proteomes" id="UP000071641">
    <property type="component" value="Unassembled WGS sequence"/>
</dbReference>
<dbReference type="PANTHER" id="PTHR38591:SF1">
    <property type="entry name" value="BLL1000 PROTEIN"/>
    <property type="match status" value="1"/>
</dbReference>
<dbReference type="OrthoDB" id="9770826at2"/>